<evidence type="ECO:0000313" key="5">
    <source>
        <dbReference type="EMBL" id="PKA46500.1"/>
    </source>
</evidence>
<evidence type="ECO:0000256" key="2">
    <source>
        <dbReference type="PROSITE-ProRule" id="PRU00626"/>
    </source>
</evidence>
<evidence type="ECO:0000256" key="1">
    <source>
        <dbReference type="ARBA" id="ARBA00022884"/>
    </source>
</evidence>
<dbReference type="FunFam" id="3.30.110.60:FF:000004">
    <property type="entry name" value="RNA-binding CRS1 / YhbY (CRM) domain protein"/>
    <property type="match status" value="1"/>
</dbReference>
<feature type="compositionally biased region" description="Polar residues" evidence="3">
    <location>
        <begin position="258"/>
        <end position="271"/>
    </location>
</feature>
<proteinExistence type="predicted"/>
<name>A0A2H9ZT73_9ASPA</name>
<protein>
    <recommendedName>
        <fullName evidence="4">CRM domain-containing protein</fullName>
    </recommendedName>
</protein>
<dbReference type="SMART" id="SM01103">
    <property type="entry name" value="CRS1_YhbY"/>
    <property type="match status" value="1"/>
</dbReference>
<organism evidence="5 6">
    <name type="scientific">Apostasia shenzhenica</name>
    <dbReference type="NCBI Taxonomy" id="1088818"/>
    <lineage>
        <taxon>Eukaryota</taxon>
        <taxon>Viridiplantae</taxon>
        <taxon>Streptophyta</taxon>
        <taxon>Embryophyta</taxon>
        <taxon>Tracheophyta</taxon>
        <taxon>Spermatophyta</taxon>
        <taxon>Magnoliopsida</taxon>
        <taxon>Liliopsida</taxon>
        <taxon>Asparagales</taxon>
        <taxon>Orchidaceae</taxon>
        <taxon>Apostasioideae</taxon>
        <taxon>Apostasia</taxon>
    </lineage>
</organism>
<dbReference type="Proteomes" id="UP000236161">
    <property type="component" value="Unassembled WGS sequence"/>
</dbReference>
<dbReference type="GO" id="GO:0003723">
    <property type="term" value="F:RNA binding"/>
    <property type="evidence" value="ECO:0007669"/>
    <property type="project" value="UniProtKB-UniRule"/>
</dbReference>
<dbReference type="OrthoDB" id="2020593at2759"/>
<dbReference type="EMBL" id="KZ454132">
    <property type="protein sequence ID" value="PKA46500.1"/>
    <property type="molecule type" value="Genomic_DNA"/>
</dbReference>
<keyword evidence="6" id="KW-1185">Reference proteome</keyword>
<dbReference type="AlphaFoldDB" id="A0A2H9ZT73"/>
<feature type="region of interest" description="Disordered" evidence="3">
    <location>
        <begin position="223"/>
        <end position="271"/>
    </location>
</feature>
<dbReference type="PANTHER" id="PTHR47714:SF1">
    <property type="entry name" value="RNA-BINDING CRS1 _ YHBY (CRM) DOMAIN PROTEIN"/>
    <property type="match status" value="1"/>
</dbReference>
<dbReference type="Pfam" id="PF01985">
    <property type="entry name" value="CRS1_YhbY"/>
    <property type="match status" value="1"/>
</dbReference>
<dbReference type="PANTHER" id="PTHR47714">
    <property type="entry name" value="CRS1/YHBY DOMAIN CONTAINING PROTEIN, EXPRESSED"/>
    <property type="match status" value="1"/>
</dbReference>
<dbReference type="SUPFAM" id="SSF75471">
    <property type="entry name" value="YhbY-like"/>
    <property type="match status" value="1"/>
</dbReference>
<sequence length="271" mass="29704">MALASAAVLPRLGRCPCSLRFSVQKLFFSIRFLPPYYVRTSTPQFILPSPSPLFSSASSSSAFTEISPSSHLHCLSQHHDFDFPENPDSVDEGTAWEEEEEDEEEEEAQTLLEEQRAVEPVRASLPSFTSPNLSVKEKKELASYAHSLGKKLKSQQVGKSGITPAVAAAMLETLEANELLKLKVHGSCPGELGDVIKQLESATGSTAVGEIGRTVILYRPSLSKMKKEHADGKRKHPSTKPLKPVNSIKIKKKGQPARSFSQAKLYNSLDN</sequence>
<reference evidence="5 6" key="1">
    <citation type="journal article" date="2017" name="Nature">
        <title>The Apostasia genome and the evolution of orchids.</title>
        <authorList>
            <person name="Zhang G.Q."/>
            <person name="Liu K.W."/>
            <person name="Li Z."/>
            <person name="Lohaus R."/>
            <person name="Hsiao Y.Y."/>
            <person name="Niu S.C."/>
            <person name="Wang J.Y."/>
            <person name="Lin Y.C."/>
            <person name="Xu Q."/>
            <person name="Chen L.J."/>
            <person name="Yoshida K."/>
            <person name="Fujiwara S."/>
            <person name="Wang Z.W."/>
            <person name="Zhang Y.Q."/>
            <person name="Mitsuda N."/>
            <person name="Wang M."/>
            <person name="Liu G.H."/>
            <person name="Pecoraro L."/>
            <person name="Huang H.X."/>
            <person name="Xiao X.J."/>
            <person name="Lin M."/>
            <person name="Wu X.Y."/>
            <person name="Wu W.L."/>
            <person name="Chen Y.Y."/>
            <person name="Chang S.B."/>
            <person name="Sakamoto S."/>
            <person name="Ohme-Takagi M."/>
            <person name="Yagi M."/>
            <person name="Zeng S.J."/>
            <person name="Shen C.Y."/>
            <person name="Yeh C.M."/>
            <person name="Luo Y.B."/>
            <person name="Tsai W.C."/>
            <person name="Van de Peer Y."/>
            <person name="Liu Z.J."/>
        </authorList>
    </citation>
    <scope>NUCLEOTIDE SEQUENCE [LARGE SCALE GENOMIC DNA]</scope>
    <source>
        <strain evidence="6">cv. Shenzhen</strain>
        <tissue evidence="5">Stem</tissue>
    </source>
</reference>
<dbReference type="PROSITE" id="PS51295">
    <property type="entry name" value="CRM"/>
    <property type="match status" value="1"/>
</dbReference>
<dbReference type="STRING" id="1088818.A0A2H9ZT73"/>
<evidence type="ECO:0000313" key="6">
    <source>
        <dbReference type="Proteomes" id="UP000236161"/>
    </source>
</evidence>
<keyword evidence="1 2" id="KW-0694">RNA-binding</keyword>
<dbReference type="Gene3D" id="3.30.110.60">
    <property type="entry name" value="YhbY-like"/>
    <property type="match status" value="1"/>
</dbReference>
<dbReference type="InterPro" id="IPR035920">
    <property type="entry name" value="YhbY-like_sf"/>
</dbReference>
<gene>
    <name evidence="5" type="ORF">AXF42_Ash012633</name>
</gene>
<dbReference type="GO" id="GO:0009507">
    <property type="term" value="C:chloroplast"/>
    <property type="evidence" value="ECO:0007669"/>
    <property type="project" value="TreeGrafter"/>
</dbReference>
<accession>A0A2H9ZT73</accession>
<feature type="region of interest" description="Disordered" evidence="3">
    <location>
        <begin position="83"/>
        <end position="106"/>
    </location>
</feature>
<feature type="compositionally biased region" description="Basic residues" evidence="3">
    <location>
        <begin position="224"/>
        <end position="238"/>
    </location>
</feature>
<feature type="domain" description="CRM" evidence="4">
    <location>
        <begin position="131"/>
        <end position="230"/>
    </location>
</feature>
<evidence type="ECO:0000256" key="3">
    <source>
        <dbReference type="SAM" id="MobiDB-lite"/>
    </source>
</evidence>
<evidence type="ECO:0000259" key="4">
    <source>
        <dbReference type="PROSITE" id="PS51295"/>
    </source>
</evidence>
<dbReference type="InterPro" id="IPR001890">
    <property type="entry name" value="RNA-binding_CRM"/>
</dbReference>